<evidence type="ECO:0000313" key="1">
    <source>
        <dbReference type="WBParaSite" id="MCU_003769-RA"/>
    </source>
</evidence>
<dbReference type="WBParaSite" id="MCU_003769-RA">
    <property type="protein sequence ID" value="MCU_003769-RA"/>
    <property type="gene ID" value="MCU_003769"/>
</dbReference>
<accession>A0A5K3EZD9</accession>
<organism evidence="1">
    <name type="scientific">Mesocestoides corti</name>
    <name type="common">Flatworm</name>
    <dbReference type="NCBI Taxonomy" id="53468"/>
    <lineage>
        <taxon>Eukaryota</taxon>
        <taxon>Metazoa</taxon>
        <taxon>Spiralia</taxon>
        <taxon>Lophotrochozoa</taxon>
        <taxon>Platyhelminthes</taxon>
        <taxon>Cestoda</taxon>
        <taxon>Eucestoda</taxon>
        <taxon>Cyclophyllidea</taxon>
        <taxon>Mesocestoididae</taxon>
        <taxon>Mesocestoides</taxon>
    </lineage>
</organism>
<proteinExistence type="predicted"/>
<protein>
    <submittedName>
        <fullName evidence="1">Uncharacterized protein</fullName>
    </submittedName>
</protein>
<name>A0A5K3EZD9_MESCO</name>
<dbReference type="AlphaFoldDB" id="A0A5K3EZD9"/>
<sequence length="152" mass="18164">MQDEWIRIILRGLHRNHINSQHILHVPRFIEKVIQEDKHEDLPAPWRYFDEQEVPVEEDFRRPPFASSAEGSRRFRETPMFLTCRYLMRHPHSRLLNVILIGFRCRQMVLQSQHNILRPAFSGFGVQQLSKDTFKRSPVKTLRRLELVAPVT</sequence>
<reference evidence="1" key="1">
    <citation type="submission" date="2019-11" db="UniProtKB">
        <authorList>
            <consortium name="WormBaseParasite"/>
        </authorList>
    </citation>
    <scope>IDENTIFICATION</scope>
</reference>